<dbReference type="Pfam" id="PF15985">
    <property type="entry name" value="KH_6"/>
    <property type="match status" value="1"/>
</dbReference>
<comment type="caution">
    <text evidence="5">The sequence shown here is derived from an EMBL/GenBank/DDBJ whole genome shotgun (WGS) entry which is preliminary data.</text>
</comment>
<proteinExistence type="predicted"/>
<dbReference type="InterPro" id="IPR036612">
    <property type="entry name" value="KH_dom_type_1_sf"/>
</dbReference>
<dbReference type="GO" id="GO:0003723">
    <property type="term" value="F:RNA binding"/>
    <property type="evidence" value="ECO:0007669"/>
    <property type="project" value="UniProtKB-KW"/>
</dbReference>
<evidence type="ECO:0000256" key="1">
    <source>
        <dbReference type="ARBA" id="ARBA00022835"/>
    </source>
</evidence>
<evidence type="ECO:0000259" key="4">
    <source>
        <dbReference type="Pfam" id="PF22625"/>
    </source>
</evidence>
<dbReference type="InterPro" id="IPR004088">
    <property type="entry name" value="KH_dom_type_1"/>
</dbReference>
<gene>
    <name evidence="5" type="ORF">DRO07_00030</name>
</gene>
<evidence type="ECO:0000313" key="6">
    <source>
        <dbReference type="Proteomes" id="UP000277633"/>
    </source>
</evidence>
<organism evidence="5 6">
    <name type="scientific">Candidatus Iainarchaeum sp</name>
    <dbReference type="NCBI Taxonomy" id="3101447"/>
    <lineage>
        <taxon>Archaea</taxon>
        <taxon>Candidatus Iainarchaeota</taxon>
        <taxon>Candidatus Iainarchaeia</taxon>
        <taxon>Candidatus Iainarchaeales</taxon>
        <taxon>Candidatus Iainarchaeaceae</taxon>
        <taxon>Candidatus Iainarchaeum</taxon>
    </lineage>
</organism>
<dbReference type="Gene3D" id="2.40.50.100">
    <property type="match status" value="1"/>
</dbReference>
<dbReference type="InterPro" id="IPR026699">
    <property type="entry name" value="Exosome_RNA_bind1/RRP40/RRP4"/>
</dbReference>
<keyword evidence="2" id="KW-0694">RNA-binding</keyword>
<keyword evidence="1" id="KW-0271">Exosome</keyword>
<dbReference type="Proteomes" id="UP000277633">
    <property type="component" value="Unassembled WGS sequence"/>
</dbReference>
<dbReference type="InterPro" id="IPR054371">
    <property type="entry name" value="RRP4_N"/>
</dbReference>
<protein>
    <submittedName>
        <fullName evidence="5">RNA-binding protein</fullName>
    </submittedName>
</protein>
<feature type="domain" description="Exosome RNA binding protein RRP4 N-terminal" evidence="4">
    <location>
        <begin position="4"/>
        <end position="51"/>
    </location>
</feature>
<feature type="domain" description="K Homology" evidence="3">
    <location>
        <begin position="127"/>
        <end position="171"/>
    </location>
</feature>
<dbReference type="SUPFAM" id="SSF50249">
    <property type="entry name" value="Nucleic acid-binding proteins"/>
    <property type="match status" value="1"/>
</dbReference>
<dbReference type="GO" id="GO:0071051">
    <property type="term" value="P:poly(A)-dependent snoRNA 3'-end processing"/>
    <property type="evidence" value="ECO:0007669"/>
    <property type="project" value="TreeGrafter"/>
</dbReference>
<dbReference type="SUPFAM" id="SSF110324">
    <property type="entry name" value="Ribosomal L27 protein-like"/>
    <property type="match status" value="1"/>
</dbReference>
<dbReference type="Gene3D" id="2.40.50.140">
    <property type="entry name" value="Nucleic acid-binding proteins"/>
    <property type="match status" value="1"/>
</dbReference>
<reference evidence="5 6" key="1">
    <citation type="submission" date="2018-06" db="EMBL/GenBank/DDBJ databases">
        <title>Extensive metabolic versatility and redundancy in microbially diverse, dynamic hydrothermal sediments.</title>
        <authorList>
            <person name="Dombrowski N."/>
            <person name="Teske A."/>
            <person name="Baker B.J."/>
        </authorList>
    </citation>
    <scope>NUCLEOTIDE SEQUENCE [LARGE SCALE GENOMIC DNA]</scope>
    <source>
        <strain evidence="5">B9_G13</strain>
    </source>
</reference>
<dbReference type="InterPro" id="IPR012340">
    <property type="entry name" value="NA-bd_OB-fold"/>
</dbReference>
<dbReference type="Pfam" id="PF22625">
    <property type="entry name" value="ECR1_N_2"/>
    <property type="match status" value="1"/>
</dbReference>
<accession>A0A497JHE9</accession>
<dbReference type="AlphaFoldDB" id="A0A497JHE9"/>
<dbReference type="SUPFAM" id="SSF54791">
    <property type="entry name" value="Eukaryotic type KH-domain (KH-domain type I)"/>
    <property type="match status" value="1"/>
</dbReference>
<dbReference type="GO" id="GO:0034475">
    <property type="term" value="P:U4 snRNA 3'-end processing"/>
    <property type="evidence" value="ECO:0007669"/>
    <property type="project" value="TreeGrafter"/>
</dbReference>
<dbReference type="CDD" id="cd22524">
    <property type="entry name" value="KH-I_Rrp4_prokar"/>
    <property type="match status" value="1"/>
</dbReference>
<dbReference type="GO" id="GO:0000178">
    <property type="term" value="C:exosome (RNase complex)"/>
    <property type="evidence" value="ECO:0007669"/>
    <property type="project" value="UniProtKB-KW"/>
</dbReference>
<dbReference type="Gene3D" id="3.30.1370.10">
    <property type="entry name" value="K Homology domain, type 1"/>
    <property type="match status" value="1"/>
</dbReference>
<evidence type="ECO:0000256" key="2">
    <source>
        <dbReference type="ARBA" id="ARBA00022884"/>
    </source>
</evidence>
<dbReference type="GO" id="GO:0000467">
    <property type="term" value="P:exonucleolytic trimming to generate mature 3'-end of 5.8S rRNA from tricistronic rRNA transcript (SSU-rRNA, 5.8S rRNA, LSU-rRNA)"/>
    <property type="evidence" value="ECO:0007669"/>
    <property type="project" value="TreeGrafter"/>
</dbReference>
<dbReference type="PANTHER" id="PTHR21321:SF4">
    <property type="entry name" value="EXOSOME COMPLEX COMPONENT RRP4"/>
    <property type="match status" value="1"/>
</dbReference>
<sequence length="208" mass="23188">MEGKLVIPGELVTDKRMRLGPHVFVENGKIYSDAVGLAKIDRGIARVVPLQGKYMPKAGDVVIGIVVSEEYSYYIIDINSFYYSFVPKEEIRIPLRKGTIVSAKIVKVDEINAATLSDIRVFRGGEVLTISPVKVPRVIGKNASMLNLLKRGTGCSLMVGMNGRIWAKGGNIELLKKALAKIERESHLSNLTLRIQKMLEKEKQHTRR</sequence>
<dbReference type="EMBL" id="QMWO01000001">
    <property type="protein sequence ID" value="RLG70483.1"/>
    <property type="molecule type" value="Genomic_DNA"/>
</dbReference>
<dbReference type="PANTHER" id="PTHR21321">
    <property type="entry name" value="PNAS-3 RELATED"/>
    <property type="match status" value="1"/>
</dbReference>
<dbReference type="GO" id="GO:0071034">
    <property type="term" value="P:CUT catabolic process"/>
    <property type="evidence" value="ECO:0007669"/>
    <property type="project" value="TreeGrafter"/>
</dbReference>
<evidence type="ECO:0000313" key="5">
    <source>
        <dbReference type="EMBL" id="RLG70483.1"/>
    </source>
</evidence>
<evidence type="ECO:0000259" key="3">
    <source>
        <dbReference type="Pfam" id="PF15985"/>
    </source>
</evidence>
<name>A0A497JHE9_9ARCH</name>